<proteinExistence type="predicted"/>
<dbReference type="Pfam" id="PF05973">
    <property type="entry name" value="Gp49"/>
    <property type="match status" value="1"/>
</dbReference>
<dbReference type="STRING" id="321763.SAMN04488692_1431"/>
<name>A0A1G9TN67_9FIRM</name>
<dbReference type="AlphaFoldDB" id="A0A1G9TN67"/>
<protein>
    <submittedName>
        <fullName evidence="1">Phage-related protein</fullName>
    </submittedName>
</protein>
<reference evidence="1 2" key="1">
    <citation type="submission" date="2016-10" db="EMBL/GenBank/DDBJ databases">
        <authorList>
            <person name="de Groot N.N."/>
        </authorList>
    </citation>
    <scope>NUCLEOTIDE SEQUENCE [LARGE SCALE GENOMIC DNA]</scope>
    <source>
        <strain evidence="1 2">SLAS-1</strain>
    </source>
</reference>
<dbReference type="Proteomes" id="UP000199476">
    <property type="component" value="Unassembled WGS sequence"/>
</dbReference>
<keyword evidence="2" id="KW-1185">Reference proteome</keyword>
<evidence type="ECO:0000313" key="1">
    <source>
        <dbReference type="EMBL" id="SDM48864.1"/>
    </source>
</evidence>
<dbReference type="EMBL" id="FNGO01000043">
    <property type="protein sequence ID" value="SDM48864.1"/>
    <property type="molecule type" value="Genomic_DNA"/>
</dbReference>
<accession>A0A1G9TN67</accession>
<sequence>MKRIKFLVEEDKDVINEFLKELDLKEVEKIKRNINLLNDLGFEKLINTEMVGGVKGYDNLWYFRAKYRKNIFRIFFFRHRLKSIEVYILLHGFRKKTDELPESEIKTAVKRKKSLLEDLED</sequence>
<dbReference type="RefSeq" id="WP_089762354.1">
    <property type="nucleotide sequence ID" value="NZ_FNGO01000043.1"/>
</dbReference>
<evidence type="ECO:0000313" key="2">
    <source>
        <dbReference type="Proteomes" id="UP000199476"/>
    </source>
</evidence>
<dbReference type="InterPro" id="IPR009241">
    <property type="entry name" value="HigB-like"/>
</dbReference>
<gene>
    <name evidence="1" type="ORF">SAMN04488692_1431</name>
</gene>
<organism evidence="1 2">
    <name type="scientific">Halarsenatibacter silvermanii</name>
    <dbReference type="NCBI Taxonomy" id="321763"/>
    <lineage>
        <taxon>Bacteria</taxon>
        <taxon>Bacillati</taxon>
        <taxon>Bacillota</taxon>
        <taxon>Clostridia</taxon>
        <taxon>Halanaerobiales</taxon>
        <taxon>Halarsenatibacteraceae</taxon>
        <taxon>Halarsenatibacter</taxon>
    </lineage>
</organism>